<accession>A0A336N5N7</accession>
<sequence>MSTRLNVALVAEFDLCEKLAEALEQSCLEIEKLSVVELFPFAEEQGIRFNNKSVAQLSLDETEWSDFDYVFFAGELTHATHIAKAASAGCMVIDLKGVCATLNDVPVIVPSVNNEQLISLQRNIVSLPDPQVTQFIFSVSQLAREANLSQVLVTSLLPASYIDSETVSKLAGQTAQLLNGIPLDEEQQRLAFDVFPSTKHTVNLAAQVEKIFPQLPNVIFHQVQVPVFYGMAQTVTLLSDYELDMQSQISAWQGNELVDFNETQLFTPVTNGEAEAGETAKLHIGGLTVVENGVQFWLVADEQRFDIALLGVKLAELVYQKGY</sequence>
<reference evidence="3 4" key="1">
    <citation type="submission" date="2018-06" db="EMBL/GenBank/DDBJ databases">
        <authorList>
            <consortium name="Pathogen Informatics"/>
            <person name="Doyle S."/>
        </authorList>
    </citation>
    <scope>NUCLEOTIDE SEQUENCE [LARGE SCALE GENOMIC DNA]</scope>
    <source>
        <strain evidence="3 4">NCTC5908</strain>
    </source>
</reference>
<dbReference type="InterPro" id="IPR000534">
    <property type="entry name" value="Semialdehyde_DH_NAD-bd"/>
</dbReference>
<dbReference type="SUPFAM" id="SSF51735">
    <property type="entry name" value="NAD(P)-binding Rossmann-fold domains"/>
    <property type="match status" value="1"/>
</dbReference>
<evidence type="ECO:0000259" key="2">
    <source>
        <dbReference type="Pfam" id="PF01118"/>
    </source>
</evidence>
<dbReference type="SUPFAM" id="SSF55347">
    <property type="entry name" value="Glyceraldehyde-3-phosphate dehydrogenase-like, C-terminal domain"/>
    <property type="match status" value="1"/>
</dbReference>
<dbReference type="GeneID" id="49635914"/>
<protein>
    <submittedName>
        <fullName evidence="3">USG-1 protein</fullName>
    </submittedName>
</protein>
<gene>
    <name evidence="3" type="primary">usg</name>
    <name evidence="3" type="ORF">NCTC5908_01553</name>
</gene>
<organism evidence="3 4">
    <name type="scientific">Aggregatibacter aphrophilus</name>
    <name type="common">Haemophilus aphrophilus</name>
    <dbReference type="NCBI Taxonomy" id="732"/>
    <lineage>
        <taxon>Bacteria</taxon>
        <taxon>Pseudomonadati</taxon>
        <taxon>Pseudomonadota</taxon>
        <taxon>Gammaproteobacteria</taxon>
        <taxon>Pasteurellales</taxon>
        <taxon>Pasteurellaceae</taxon>
        <taxon>Aggregatibacter</taxon>
    </lineage>
</organism>
<evidence type="ECO:0000256" key="1">
    <source>
        <dbReference type="ARBA" id="ARBA00010584"/>
    </source>
</evidence>
<dbReference type="InterPro" id="IPR036291">
    <property type="entry name" value="NAD(P)-bd_dom_sf"/>
</dbReference>
<dbReference type="Gene3D" id="3.30.360.10">
    <property type="entry name" value="Dihydrodipicolinate Reductase, domain 2"/>
    <property type="match status" value="1"/>
</dbReference>
<dbReference type="RefSeq" id="WP_050332663.1">
    <property type="nucleotide sequence ID" value="NZ_MAQF01000001.1"/>
</dbReference>
<proteinExistence type="inferred from homology"/>
<dbReference type="GO" id="GO:0016620">
    <property type="term" value="F:oxidoreductase activity, acting on the aldehyde or oxo group of donors, NAD or NADP as acceptor"/>
    <property type="evidence" value="ECO:0007669"/>
    <property type="project" value="InterPro"/>
</dbReference>
<comment type="similarity">
    <text evidence="1">Belongs to the aspartate-semialdehyde dehydrogenase family.</text>
</comment>
<dbReference type="AlphaFoldDB" id="A0A336N5N7"/>
<dbReference type="Gene3D" id="3.40.50.720">
    <property type="entry name" value="NAD(P)-binding Rossmann-like Domain"/>
    <property type="match status" value="1"/>
</dbReference>
<dbReference type="Pfam" id="PF01118">
    <property type="entry name" value="Semialdhyde_dh"/>
    <property type="match status" value="1"/>
</dbReference>
<name>A0A336N5N7_AGGAP</name>
<dbReference type="PANTHER" id="PTHR46278:SF2">
    <property type="entry name" value="ASPARTATE-SEMIALDEHYDE DEHYDROGENASE"/>
    <property type="match status" value="1"/>
</dbReference>
<evidence type="ECO:0000313" key="4">
    <source>
        <dbReference type="Proteomes" id="UP000253728"/>
    </source>
</evidence>
<dbReference type="NCBIfam" id="NF005368">
    <property type="entry name" value="PRK06901.1"/>
    <property type="match status" value="1"/>
</dbReference>
<dbReference type="Proteomes" id="UP000253728">
    <property type="component" value="Unassembled WGS sequence"/>
</dbReference>
<dbReference type="PANTHER" id="PTHR46278">
    <property type="entry name" value="DEHYDROGENASE, PUTATIVE-RELATED"/>
    <property type="match status" value="1"/>
</dbReference>
<dbReference type="STRING" id="732.ADJ80_07725"/>
<evidence type="ECO:0000313" key="3">
    <source>
        <dbReference type="EMBL" id="SSZ29747.1"/>
    </source>
</evidence>
<feature type="domain" description="Semialdehyde dehydrogenase NAD-binding" evidence="2">
    <location>
        <begin position="50"/>
        <end position="117"/>
    </location>
</feature>
<dbReference type="GO" id="GO:0051287">
    <property type="term" value="F:NAD binding"/>
    <property type="evidence" value="ECO:0007669"/>
    <property type="project" value="InterPro"/>
</dbReference>
<dbReference type="CDD" id="cd17894">
    <property type="entry name" value="ASADH_USG1_N"/>
    <property type="match status" value="1"/>
</dbReference>
<dbReference type="PIRSF" id="PIRSF000148">
    <property type="entry name" value="ASA_dh"/>
    <property type="match status" value="1"/>
</dbReference>
<dbReference type="EMBL" id="UFSP01000002">
    <property type="protein sequence ID" value="SSZ29747.1"/>
    <property type="molecule type" value="Genomic_DNA"/>
</dbReference>